<feature type="region of interest" description="Disordered" evidence="5">
    <location>
        <begin position="1"/>
        <end position="21"/>
    </location>
</feature>
<dbReference type="GO" id="GO:0004565">
    <property type="term" value="F:beta-galactosidase activity"/>
    <property type="evidence" value="ECO:0007669"/>
    <property type="project" value="UniProtKB-EC"/>
</dbReference>
<proteinExistence type="predicted"/>
<protein>
    <recommendedName>
        <fullName evidence="2">beta-galactosidase</fullName>
        <ecNumber evidence="2">3.2.1.23</ecNumber>
    </recommendedName>
</protein>
<dbReference type="GO" id="GO:0009341">
    <property type="term" value="C:beta-galactosidase complex"/>
    <property type="evidence" value="ECO:0007669"/>
    <property type="project" value="InterPro"/>
</dbReference>
<organism evidence="7">
    <name type="scientific">Streptomyces sp. R33</name>
    <dbReference type="NCBI Taxonomy" id="3238629"/>
    <lineage>
        <taxon>Bacteria</taxon>
        <taxon>Bacillati</taxon>
        <taxon>Actinomycetota</taxon>
        <taxon>Actinomycetes</taxon>
        <taxon>Kitasatosporales</taxon>
        <taxon>Streptomycetaceae</taxon>
        <taxon>Streptomyces</taxon>
    </lineage>
</organism>
<dbReference type="EMBL" id="CP165727">
    <property type="protein sequence ID" value="XDV68429.1"/>
    <property type="molecule type" value="Genomic_DNA"/>
</dbReference>
<evidence type="ECO:0000256" key="1">
    <source>
        <dbReference type="ARBA" id="ARBA00001412"/>
    </source>
</evidence>
<feature type="domain" description="Beta galactosidase small chain/" evidence="6">
    <location>
        <begin position="2"/>
        <end position="83"/>
    </location>
</feature>
<dbReference type="AlphaFoldDB" id="A0AB39YEX1"/>
<reference evidence="7" key="1">
    <citation type="submission" date="2024-08" db="EMBL/GenBank/DDBJ databases">
        <authorList>
            <person name="Yu S.T."/>
        </authorList>
    </citation>
    <scope>NUCLEOTIDE SEQUENCE</scope>
    <source>
        <strain evidence="7">R33</strain>
    </source>
</reference>
<dbReference type="InterPro" id="IPR014718">
    <property type="entry name" value="GH-type_carb-bd"/>
</dbReference>
<dbReference type="Gene3D" id="2.70.98.10">
    <property type="match status" value="1"/>
</dbReference>
<dbReference type="InterPro" id="IPR011013">
    <property type="entry name" value="Gal_mutarotase_sf_dom"/>
</dbReference>
<dbReference type="PANTHER" id="PTHR46323">
    <property type="entry name" value="BETA-GALACTOSIDASE"/>
    <property type="match status" value="1"/>
</dbReference>
<dbReference type="SUPFAM" id="SSF74650">
    <property type="entry name" value="Galactose mutarotase-like"/>
    <property type="match status" value="1"/>
</dbReference>
<feature type="region of interest" description="Disordered" evidence="5">
    <location>
        <begin position="79"/>
        <end position="129"/>
    </location>
</feature>
<dbReference type="EC" id="3.2.1.23" evidence="2"/>
<gene>
    <name evidence="7" type="ORF">AB5J51_38730</name>
</gene>
<keyword evidence="4" id="KW-0326">Glycosidase</keyword>
<dbReference type="RefSeq" id="WP_369779945.1">
    <property type="nucleotide sequence ID" value="NZ_CP165727.1"/>
</dbReference>
<dbReference type="PANTHER" id="PTHR46323:SF2">
    <property type="entry name" value="BETA-GALACTOSIDASE"/>
    <property type="match status" value="1"/>
</dbReference>
<evidence type="ECO:0000313" key="7">
    <source>
        <dbReference type="EMBL" id="XDV68429.1"/>
    </source>
</evidence>
<evidence type="ECO:0000256" key="4">
    <source>
        <dbReference type="ARBA" id="ARBA00023295"/>
    </source>
</evidence>
<evidence type="ECO:0000259" key="6">
    <source>
        <dbReference type="Pfam" id="PF02929"/>
    </source>
</evidence>
<dbReference type="InterPro" id="IPR004199">
    <property type="entry name" value="B-gal_small/dom_5"/>
</dbReference>
<evidence type="ECO:0000256" key="3">
    <source>
        <dbReference type="ARBA" id="ARBA00022801"/>
    </source>
</evidence>
<dbReference type="Pfam" id="PF02929">
    <property type="entry name" value="Bgal_small_N"/>
    <property type="match status" value="1"/>
</dbReference>
<dbReference type="GO" id="GO:0030246">
    <property type="term" value="F:carbohydrate binding"/>
    <property type="evidence" value="ECO:0007669"/>
    <property type="project" value="InterPro"/>
</dbReference>
<accession>A0AB39YEX1</accession>
<keyword evidence="3" id="KW-0378">Hydrolase</keyword>
<dbReference type="InterPro" id="IPR050347">
    <property type="entry name" value="Bact_Beta-galactosidase"/>
</dbReference>
<comment type="catalytic activity">
    <reaction evidence="1">
        <text>Hydrolysis of terminal non-reducing beta-D-galactose residues in beta-D-galactosides.</text>
        <dbReference type="EC" id="3.2.1.23"/>
    </reaction>
</comment>
<dbReference type="GO" id="GO:0005990">
    <property type="term" value="P:lactose catabolic process"/>
    <property type="evidence" value="ECO:0007669"/>
    <property type="project" value="TreeGrafter"/>
</dbReference>
<name>A0AB39YEX1_9ACTN</name>
<evidence type="ECO:0000256" key="2">
    <source>
        <dbReference type="ARBA" id="ARBA00012756"/>
    </source>
</evidence>
<evidence type="ECO:0000256" key="5">
    <source>
        <dbReference type="SAM" id="MobiDB-lite"/>
    </source>
</evidence>
<sequence>MDELQTPYVRPQENGNRADSRWATFTDRAGNGPSVVGEEPFHFAARRWTDQQLDAARHHSDLVPGPVIHLRTDRAVQGLGTAAGDPVSCLSTGSNSRRRTSRSSCLPCSGAEPTERPRTRSARRTWSAGGQGVVIVQEQSAPLSV</sequence>